<evidence type="ECO:0000256" key="5">
    <source>
        <dbReference type="ARBA" id="ARBA00050213"/>
    </source>
</evidence>
<dbReference type="EC" id="3.6.1.-" evidence="9"/>
<dbReference type="OrthoDB" id="9813694at2"/>
<evidence type="ECO:0000256" key="6">
    <source>
        <dbReference type="ARBA" id="ARBA00053369"/>
    </source>
</evidence>
<dbReference type="GO" id="GO:0047429">
    <property type="term" value="F:nucleoside triphosphate diphosphatase activity"/>
    <property type="evidence" value="ECO:0007669"/>
    <property type="project" value="InterPro"/>
</dbReference>
<organism evidence="10 11">
    <name type="scientific">Ectothiorhodospira mobilis</name>
    <dbReference type="NCBI Taxonomy" id="195064"/>
    <lineage>
        <taxon>Bacteria</taxon>
        <taxon>Pseudomonadati</taxon>
        <taxon>Pseudomonadota</taxon>
        <taxon>Gammaproteobacteria</taxon>
        <taxon>Chromatiales</taxon>
        <taxon>Ectothiorhodospiraceae</taxon>
        <taxon>Ectothiorhodospira</taxon>
    </lineage>
</organism>
<dbReference type="InterPro" id="IPR003697">
    <property type="entry name" value="Maf-like"/>
</dbReference>
<keyword evidence="3 9" id="KW-0378">Hydrolase</keyword>
<name>A0A1I4PP68_ECTMO</name>
<dbReference type="AlphaFoldDB" id="A0A1I4PP68"/>
<dbReference type="CDD" id="cd00555">
    <property type="entry name" value="Maf"/>
    <property type="match status" value="1"/>
</dbReference>
<dbReference type="Gene3D" id="3.90.950.10">
    <property type="match status" value="1"/>
</dbReference>
<dbReference type="RefSeq" id="WP_090483525.1">
    <property type="nucleotide sequence ID" value="NZ_FOUO01000002.1"/>
</dbReference>
<evidence type="ECO:0000313" key="11">
    <source>
        <dbReference type="Proteomes" id="UP000199556"/>
    </source>
</evidence>
<feature type="site" description="Important for substrate specificity" evidence="9">
    <location>
        <position position="16"/>
    </location>
</feature>
<protein>
    <recommendedName>
        <fullName evidence="8 9">7-methyl-GTP pyrophosphatase</fullName>
        <shortName evidence="9">m(7)GTP pyrophosphatase</shortName>
        <ecNumber evidence="9">3.6.1.-</ecNumber>
    </recommendedName>
</protein>
<evidence type="ECO:0000256" key="3">
    <source>
        <dbReference type="ARBA" id="ARBA00022801"/>
    </source>
</evidence>
<feature type="site" description="Important for substrate specificity" evidence="9">
    <location>
        <position position="158"/>
    </location>
</feature>
<keyword evidence="4 9" id="KW-0546">Nucleotide metabolism</keyword>
<gene>
    <name evidence="10" type="ORF">SAMN05421721_102112</name>
</gene>
<dbReference type="PANTHER" id="PTHR43213">
    <property type="entry name" value="BIFUNCTIONAL DTTP/UTP PYROPHOSPHATASE/METHYLTRANSFERASE PROTEIN-RELATED"/>
    <property type="match status" value="1"/>
</dbReference>
<comment type="catalytic activity">
    <reaction evidence="5 9">
        <text>N(7)-methyl-GTP + H2O = N(7)-methyl-GMP + diphosphate + H(+)</text>
        <dbReference type="Rhea" id="RHEA:58744"/>
        <dbReference type="ChEBI" id="CHEBI:15377"/>
        <dbReference type="ChEBI" id="CHEBI:15378"/>
        <dbReference type="ChEBI" id="CHEBI:33019"/>
        <dbReference type="ChEBI" id="CHEBI:58285"/>
        <dbReference type="ChEBI" id="CHEBI:87133"/>
    </reaction>
</comment>
<evidence type="ECO:0000256" key="2">
    <source>
        <dbReference type="ARBA" id="ARBA00022490"/>
    </source>
</evidence>
<dbReference type="FunFam" id="3.90.950.10:FF:000005">
    <property type="entry name" value="7-methyl-GTP pyrophosphatase"/>
    <property type="match status" value="1"/>
</dbReference>
<dbReference type="GO" id="GO:0005737">
    <property type="term" value="C:cytoplasm"/>
    <property type="evidence" value="ECO:0007669"/>
    <property type="project" value="UniProtKB-SubCell"/>
</dbReference>
<dbReference type="HAMAP" id="MF_00528">
    <property type="entry name" value="Maf"/>
    <property type="match status" value="1"/>
</dbReference>
<comment type="cofactor">
    <cofactor evidence="9">
        <name>a divalent metal cation</name>
        <dbReference type="ChEBI" id="CHEBI:60240"/>
    </cofactor>
</comment>
<evidence type="ECO:0000256" key="7">
    <source>
        <dbReference type="ARBA" id="ARBA00060749"/>
    </source>
</evidence>
<proteinExistence type="inferred from homology"/>
<dbReference type="SUPFAM" id="SSF52972">
    <property type="entry name" value="ITPase-like"/>
    <property type="match status" value="1"/>
</dbReference>
<comment type="similarity">
    <text evidence="7 9">Belongs to the Maf family. YceF subfamily.</text>
</comment>
<accession>A0A1I4PP68</accession>
<evidence type="ECO:0000313" key="10">
    <source>
        <dbReference type="EMBL" id="SFM29548.1"/>
    </source>
</evidence>
<dbReference type="PIRSF" id="PIRSF006305">
    <property type="entry name" value="Maf"/>
    <property type="match status" value="1"/>
</dbReference>
<dbReference type="GO" id="GO:0009117">
    <property type="term" value="P:nucleotide metabolic process"/>
    <property type="evidence" value="ECO:0007669"/>
    <property type="project" value="UniProtKB-KW"/>
</dbReference>
<feature type="site" description="Important for substrate specificity" evidence="9">
    <location>
        <position position="74"/>
    </location>
</feature>
<dbReference type="InterPro" id="IPR029001">
    <property type="entry name" value="ITPase-like_fam"/>
</dbReference>
<dbReference type="EMBL" id="FOUO01000002">
    <property type="protein sequence ID" value="SFM29548.1"/>
    <property type="molecule type" value="Genomic_DNA"/>
</dbReference>
<evidence type="ECO:0000256" key="8">
    <source>
        <dbReference type="ARBA" id="ARBA00068163"/>
    </source>
</evidence>
<comment type="function">
    <text evidence="6 9">Nucleoside triphosphate pyrophosphatase that hydrolyzes 7-methyl-GTP (m(7)GTP). May have a dual role in cell division arrest and in preventing the incorporation of modified nucleotides into cellular nucleic acids.</text>
</comment>
<reference evidence="10 11" key="1">
    <citation type="submission" date="2016-10" db="EMBL/GenBank/DDBJ databases">
        <authorList>
            <person name="de Groot N.N."/>
        </authorList>
    </citation>
    <scope>NUCLEOTIDE SEQUENCE [LARGE SCALE GENOMIC DNA]</scope>
    <source>
        <strain evidence="10 11">DSM 4180</strain>
    </source>
</reference>
<feature type="active site" description="Proton acceptor" evidence="9">
    <location>
        <position position="73"/>
    </location>
</feature>
<dbReference type="PANTHER" id="PTHR43213:SF10">
    <property type="entry name" value="7-METHYL-GTP PYROPHOSPHATASE"/>
    <property type="match status" value="1"/>
</dbReference>
<keyword evidence="2 9" id="KW-0963">Cytoplasm</keyword>
<dbReference type="NCBIfam" id="TIGR00172">
    <property type="entry name" value="maf"/>
    <property type="match status" value="1"/>
</dbReference>
<evidence type="ECO:0000256" key="9">
    <source>
        <dbReference type="HAMAP-Rule" id="MF_00528"/>
    </source>
</evidence>
<sequence>MHDHAPALVLASTSPFRRELLERLMLPFTTCAPQVDETPVPGEPPEEMVRRLAVAKARAGAKLHPGALVIGSDQCAACDGRILGKPGSHERAVEQLMALSGRRVVFHTGLCLLDGRSGGTQEAVIPFPIRFRELTPEQIETYLQRERPYRCAGSIRSEGLGIALFEAMEGEDPTALVGLPLIRLTQMLEQAGRPVLA</sequence>
<comment type="caution">
    <text evidence="9">Lacks conserved residue(s) required for the propagation of feature annotation.</text>
</comment>
<comment type="subcellular location">
    <subcellularLocation>
        <location evidence="1 9">Cytoplasm</location>
    </subcellularLocation>
</comment>
<keyword evidence="11" id="KW-1185">Reference proteome</keyword>
<dbReference type="Proteomes" id="UP000199556">
    <property type="component" value="Unassembled WGS sequence"/>
</dbReference>
<dbReference type="Pfam" id="PF02545">
    <property type="entry name" value="Maf"/>
    <property type="match status" value="1"/>
</dbReference>
<evidence type="ECO:0000256" key="4">
    <source>
        <dbReference type="ARBA" id="ARBA00023080"/>
    </source>
</evidence>
<evidence type="ECO:0000256" key="1">
    <source>
        <dbReference type="ARBA" id="ARBA00004496"/>
    </source>
</evidence>
<dbReference type="STRING" id="195064.SAMN05421721_102112"/>